<sequence>MENITKEQADIIGEVANICTGTAATALSMIINRSTNITTPLVEVLDKEDTLESDNHILVKVPYTSGLDGTNLMVLDVQDALVIASLMMGGDGRNLSNLQLDDLTLSAIAEAMNQMCGSIATSMASLLSRPTDIGFPLINSKNRKTFEIPDELCNGTDIVKVTFRLTVEDLIDSELIQLYPISIVKQILKQEDI</sequence>
<organism evidence="3 4">
    <name type="scientific">Roseburia faecis</name>
    <dbReference type="NCBI Taxonomy" id="301302"/>
    <lineage>
        <taxon>Bacteria</taxon>
        <taxon>Bacillati</taxon>
        <taxon>Bacillota</taxon>
        <taxon>Clostridia</taxon>
        <taxon>Lachnospirales</taxon>
        <taxon>Lachnospiraceae</taxon>
        <taxon>Roseburia</taxon>
    </lineage>
</organism>
<accession>A0A0M6WD37</accession>
<dbReference type="InterPro" id="IPR028976">
    <property type="entry name" value="CheC-like_sf"/>
</dbReference>
<dbReference type="InterPro" id="IPR007597">
    <property type="entry name" value="CheC"/>
</dbReference>
<dbReference type="RefSeq" id="WP_055066873.1">
    <property type="nucleotide sequence ID" value="NZ_CP173697.1"/>
</dbReference>
<feature type="domain" description="CheC-like protein" evidence="2">
    <location>
        <begin position="105"/>
        <end position="129"/>
    </location>
</feature>
<dbReference type="SUPFAM" id="SSF103039">
    <property type="entry name" value="CheC-like"/>
    <property type="match status" value="1"/>
</dbReference>
<dbReference type="PANTHER" id="PTHR43484">
    <property type="match status" value="1"/>
</dbReference>
<dbReference type="OrthoDB" id="9773459at2"/>
<evidence type="ECO:0000313" key="3">
    <source>
        <dbReference type="EMBL" id="CRL32680.1"/>
    </source>
</evidence>
<dbReference type="EMBL" id="CVRR01000005">
    <property type="protein sequence ID" value="CRL32680.1"/>
    <property type="molecule type" value="Genomic_DNA"/>
</dbReference>
<dbReference type="AlphaFoldDB" id="A0A0M6WD37"/>
<dbReference type="Proteomes" id="UP000049979">
    <property type="component" value="Unassembled WGS sequence"/>
</dbReference>
<dbReference type="Pfam" id="PF04509">
    <property type="entry name" value="CheC"/>
    <property type="match status" value="2"/>
</dbReference>
<protein>
    <recommendedName>
        <fullName evidence="2">CheC-like protein domain-containing protein</fullName>
    </recommendedName>
</protein>
<dbReference type="STRING" id="301302.ERS852420_02459"/>
<gene>
    <name evidence="3" type="ORF">M72_00151</name>
</gene>
<reference evidence="4" key="1">
    <citation type="submission" date="2015-05" db="EMBL/GenBank/DDBJ databases">
        <authorList>
            <consortium name="Pathogen Informatics"/>
        </authorList>
    </citation>
    <scope>NUCLEOTIDE SEQUENCE [LARGE SCALE GENOMIC DNA]</scope>
    <source>
        <strain evidence="4">M72</strain>
    </source>
</reference>
<dbReference type="PANTHER" id="PTHR43484:SF1">
    <property type="entry name" value="FLAGELLAR MOTOR SWITCH PROTEIN FLIN"/>
    <property type="match status" value="1"/>
</dbReference>
<evidence type="ECO:0000259" key="2">
    <source>
        <dbReference type="Pfam" id="PF04509"/>
    </source>
</evidence>
<feature type="domain" description="CheC-like protein" evidence="2">
    <location>
        <begin position="7"/>
        <end position="42"/>
    </location>
</feature>
<dbReference type="InterPro" id="IPR051469">
    <property type="entry name" value="FliN/MopA/SpaO"/>
</dbReference>
<name>A0A0M6WD37_9FIRM</name>
<dbReference type="GO" id="GO:0016787">
    <property type="term" value="F:hydrolase activity"/>
    <property type="evidence" value="ECO:0007669"/>
    <property type="project" value="InterPro"/>
</dbReference>
<keyword evidence="1" id="KW-0145">Chemotaxis</keyword>
<dbReference type="CDD" id="cd17907">
    <property type="entry name" value="FliY_FliN-Y"/>
    <property type="match status" value="1"/>
</dbReference>
<proteinExistence type="predicted"/>
<dbReference type="GO" id="GO:0006935">
    <property type="term" value="P:chemotaxis"/>
    <property type="evidence" value="ECO:0007669"/>
    <property type="project" value="UniProtKB-KW"/>
</dbReference>
<evidence type="ECO:0000313" key="4">
    <source>
        <dbReference type="Proteomes" id="UP000049979"/>
    </source>
</evidence>
<evidence type="ECO:0000256" key="1">
    <source>
        <dbReference type="ARBA" id="ARBA00022500"/>
    </source>
</evidence>
<dbReference type="Gene3D" id="3.40.1550.10">
    <property type="entry name" value="CheC-like"/>
    <property type="match status" value="1"/>
</dbReference>
<keyword evidence="4" id="KW-1185">Reference proteome</keyword>